<dbReference type="Gene3D" id="3.60.21.10">
    <property type="match status" value="1"/>
</dbReference>
<feature type="domain" description="Calcineurin-like phosphoesterase" evidence="1">
    <location>
        <begin position="26"/>
        <end position="151"/>
    </location>
</feature>
<organism evidence="2 3">
    <name type="scientific">Sphingobacterium wenxiniae</name>
    <dbReference type="NCBI Taxonomy" id="683125"/>
    <lineage>
        <taxon>Bacteria</taxon>
        <taxon>Pseudomonadati</taxon>
        <taxon>Bacteroidota</taxon>
        <taxon>Sphingobacteriia</taxon>
        <taxon>Sphingobacteriales</taxon>
        <taxon>Sphingobacteriaceae</taxon>
        <taxon>Sphingobacterium</taxon>
    </lineage>
</organism>
<proteinExistence type="predicted"/>
<dbReference type="SUPFAM" id="SSF56300">
    <property type="entry name" value="Metallo-dependent phosphatases"/>
    <property type="match status" value="1"/>
</dbReference>
<dbReference type="InterPro" id="IPR024173">
    <property type="entry name" value="Pesterase_MJ0037-like"/>
</dbReference>
<dbReference type="NCBIfam" id="TIGR04123">
    <property type="entry name" value="P_estr_lig_assc"/>
    <property type="match status" value="1"/>
</dbReference>
<dbReference type="PANTHER" id="PTHR39323">
    <property type="entry name" value="BLR1149 PROTEIN"/>
    <property type="match status" value="1"/>
</dbReference>
<dbReference type="InterPro" id="IPR026336">
    <property type="entry name" value="PdeM-like"/>
</dbReference>
<dbReference type="Pfam" id="PF00149">
    <property type="entry name" value="Metallophos"/>
    <property type="match status" value="1"/>
</dbReference>
<dbReference type="OrthoDB" id="9795838at2"/>
<dbReference type="InterPro" id="IPR029052">
    <property type="entry name" value="Metallo-depent_PP-like"/>
</dbReference>
<dbReference type="PIRSF" id="PIRSF000887">
    <property type="entry name" value="Pesterase_MJ0037"/>
    <property type="match status" value="1"/>
</dbReference>
<dbReference type="Proteomes" id="UP000198785">
    <property type="component" value="Unassembled WGS sequence"/>
</dbReference>
<keyword evidence="3" id="KW-1185">Reference proteome</keyword>
<dbReference type="RefSeq" id="WP_093363216.1">
    <property type="nucleotide sequence ID" value="NZ_FOZZ01000001.1"/>
</dbReference>
<evidence type="ECO:0000259" key="1">
    <source>
        <dbReference type="Pfam" id="PF00149"/>
    </source>
</evidence>
<evidence type="ECO:0000313" key="3">
    <source>
        <dbReference type="Proteomes" id="UP000198785"/>
    </source>
</evidence>
<dbReference type="AlphaFoldDB" id="A0A1I6NUN6"/>
<keyword evidence="2" id="KW-0436">Ligase</keyword>
<dbReference type="InterPro" id="IPR004843">
    <property type="entry name" value="Calcineurin-like_PHP"/>
</dbReference>
<name>A0A1I6NUN6_9SPHI</name>
<reference evidence="2 3" key="1">
    <citation type="submission" date="2016-10" db="EMBL/GenBank/DDBJ databases">
        <authorList>
            <person name="de Groot N.N."/>
        </authorList>
    </citation>
    <scope>NUCLEOTIDE SEQUENCE [LARGE SCALE GENOMIC DNA]</scope>
    <source>
        <strain evidence="2 3">DSM 22789</strain>
    </source>
</reference>
<dbReference type="EMBL" id="FOZZ01000001">
    <property type="protein sequence ID" value="SFS31604.1"/>
    <property type="molecule type" value="Genomic_DNA"/>
</dbReference>
<evidence type="ECO:0000313" key="2">
    <source>
        <dbReference type="EMBL" id="SFS31604.1"/>
    </source>
</evidence>
<dbReference type="GO" id="GO:0016874">
    <property type="term" value="F:ligase activity"/>
    <property type="evidence" value="ECO:0007669"/>
    <property type="project" value="UniProtKB-KW"/>
</dbReference>
<accession>A0A1I6NUN6</accession>
<gene>
    <name evidence="2" type="ORF">SAMN05660206_101109</name>
</gene>
<dbReference type="PANTHER" id="PTHR39323:SF1">
    <property type="entry name" value="BLR1149 PROTEIN"/>
    <property type="match status" value="1"/>
</dbReference>
<dbReference type="STRING" id="683125.SAMN05660206_101109"/>
<protein>
    <submittedName>
        <fullName evidence="2">Putative phosphoesterase, SbcD/Mre11-related/metallophosphoesterase, DNA ligase-associated</fullName>
    </submittedName>
</protein>
<sequence>MAKKLSWNGLDIFLLAQKALYIPVHRLLVISDWHLGKLGHFRKEGFFIPQMNLEEEFLRLGSLLTSLEVSKVVFLGDLFHSEWNYEWDAFTDYLKTFPQIDFVLTRGNHDILPAERFGTIALHVVNQLVLAEGLVFSHEPLSGLDNSCLNIVGHVHPGCEIAVRGRQTFRLPCFHLEDRVLTLPAFGRWTGLYMIRKKSNNRLFAVVNDAVIEVPESGL</sequence>
<dbReference type="GO" id="GO:0016787">
    <property type="term" value="F:hydrolase activity"/>
    <property type="evidence" value="ECO:0007669"/>
    <property type="project" value="InterPro"/>
</dbReference>